<feature type="non-terminal residue" evidence="4">
    <location>
        <position position="1"/>
    </location>
</feature>
<dbReference type="GO" id="GO:0005886">
    <property type="term" value="C:plasma membrane"/>
    <property type="evidence" value="ECO:0007669"/>
    <property type="project" value="TreeGrafter"/>
</dbReference>
<evidence type="ECO:0000256" key="2">
    <source>
        <dbReference type="RuleBase" id="RU003844"/>
    </source>
</evidence>
<organism evidence="4 5">
    <name type="scientific">Ladona fulva</name>
    <name type="common">Scarce chaser dragonfly</name>
    <name type="synonym">Libellula fulva</name>
    <dbReference type="NCBI Taxonomy" id="123851"/>
    <lineage>
        <taxon>Eukaryota</taxon>
        <taxon>Metazoa</taxon>
        <taxon>Ecdysozoa</taxon>
        <taxon>Arthropoda</taxon>
        <taxon>Hexapoda</taxon>
        <taxon>Insecta</taxon>
        <taxon>Pterygota</taxon>
        <taxon>Palaeoptera</taxon>
        <taxon>Odonata</taxon>
        <taxon>Epiprocta</taxon>
        <taxon>Anisoptera</taxon>
        <taxon>Libelluloidea</taxon>
        <taxon>Libellulidae</taxon>
        <taxon>Ladona</taxon>
    </lineage>
</organism>
<reference evidence="4" key="1">
    <citation type="submission" date="2013-04" db="EMBL/GenBank/DDBJ databases">
        <authorList>
            <person name="Qu J."/>
            <person name="Murali S.C."/>
            <person name="Bandaranaike D."/>
            <person name="Bellair M."/>
            <person name="Blankenburg K."/>
            <person name="Chao H."/>
            <person name="Dinh H."/>
            <person name="Doddapaneni H."/>
            <person name="Downs B."/>
            <person name="Dugan-Rocha S."/>
            <person name="Elkadiri S."/>
            <person name="Gnanaolivu R.D."/>
            <person name="Hernandez B."/>
            <person name="Javaid M."/>
            <person name="Jayaseelan J.C."/>
            <person name="Lee S."/>
            <person name="Li M."/>
            <person name="Ming W."/>
            <person name="Munidasa M."/>
            <person name="Muniz J."/>
            <person name="Nguyen L."/>
            <person name="Ongeri F."/>
            <person name="Osuji N."/>
            <person name="Pu L.-L."/>
            <person name="Puazo M."/>
            <person name="Qu C."/>
            <person name="Quiroz J."/>
            <person name="Raj R."/>
            <person name="Weissenberger G."/>
            <person name="Xin Y."/>
            <person name="Zou X."/>
            <person name="Han Y."/>
            <person name="Richards S."/>
            <person name="Worley K."/>
            <person name="Muzny D."/>
            <person name="Gibbs R."/>
        </authorList>
    </citation>
    <scope>NUCLEOTIDE SEQUENCE</scope>
    <source>
        <strain evidence="4">Sampled in the wild</strain>
    </source>
</reference>
<accession>A0A8K0K1V4</accession>
<dbReference type="PANTHER" id="PTHR10972:SF209">
    <property type="entry name" value="OXYSTEROL-BINDING PROTEIN"/>
    <property type="match status" value="1"/>
</dbReference>
<dbReference type="InterPro" id="IPR037239">
    <property type="entry name" value="OSBP_sf"/>
</dbReference>
<evidence type="ECO:0000313" key="4">
    <source>
        <dbReference type="EMBL" id="KAG8225810.1"/>
    </source>
</evidence>
<dbReference type="GO" id="GO:0097038">
    <property type="term" value="C:perinuclear endoplasmic reticulum"/>
    <property type="evidence" value="ECO:0007669"/>
    <property type="project" value="TreeGrafter"/>
</dbReference>
<dbReference type="SUPFAM" id="SSF144000">
    <property type="entry name" value="Oxysterol-binding protein-like"/>
    <property type="match status" value="1"/>
</dbReference>
<dbReference type="Gene3D" id="2.40.160.120">
    <property type="match status" value="1"/>
</dbReference>
<keyword evidence="5" id="KW-1185">Reference proteome</keyword>
<dbReference type="InterPro" id="IPR000648">
    <property type="entry name" value="Oxysterol-bd"/>
</dbReference>
<dbReference type="PROSITE" id="PS01013">
    <property type="entry name" value="OSBP"/>
    <property type="match status" value="1"/>
</dbReference>
<gene>
    <name evidence="4" type="ORF">J437_LFUL005617</name>
</gene>
<name>A0A8K0K1V4_LADFU</name>
<dbReference type="OrthoDB" id="416222at2759"/>
<protein>
    <recommendedName>
        <fullName evidence="3">Oxysterol-binding protein</fullName>
    </recommendedName>
</protein>
<comment type="caution">
    <text evidence="4">The sequence shown here is derived from an EMBL/GenBank/DDBJ whole genome shotgun (WGS) entry which is preliminary data.</text>
</comment>
<evidence type="ECO:0000256" key="1">
    <source>
        <dbReference type="ARBA" id="ARBA00023121"/>
    </source>
</evidence>
<dbReference type="AlphaFoldDB" id="A0A8K0K1V4"/>
<dbReference type="Pfam" id="PF01237">
    <property type="entry name" value="Oxysterol_BP"/>
    <property type="match status" value="1"/>
</dbReference>
<evidence type="ECO:0000313" key="5">
    <source>
        <dbReference type="Proteomes" id="UP000792457"/>
    </source>
</evidence>
<reference evidence="4" key="2">
    <citation type="submission" date="2017-10" db="EMBL/GenBank/DDBJ databases">
        <title>Ladona fulva Genome sequencing and assembly.</title>
        <authorList>
            <person name="Murali S."/>
            <person name="Richards S."/>
            <person name="Bandaranaike D."/>
            <person name="Bellair M."/>
            <person name="Blankenburg K."/>
            <person name="Chao H."/>
            <person name="Dinh H."/>
            <person name="Doddapaneni H."/>
            <person name="Dugan-Rocha S."/>
            <person name="Elkadiri S."/>
            <person name="Gnanaolivu R."/>
            <person name="Hernandez B."/>
            <person name="Skinner E."/>
            <person name="Javaid M."/>
            <person name="Lee S."/>
            <person name="Li M."/>
            <person name="Ming W."/>
            <person name="Munidasa M."/>
            <person name="Muniz J."/>
            <person name="Nguyen L."/>
            <person name="Hughes D."/>
            <person name="Osuji N."/>
            <person name="Pu L.-L."/>
            <person name="Puazo M."/>
            <person name="Qu C."/>
            <person name="Quiroz J."/>
            <person name="Raj R."/>
            <person name="Weissenberger G."/>
            <person name="Xin Y."/>
            <person name="Zou X."/>
            <person name="Han Y."/>
            <person name="Worley K."/>
            <person name="Muzny D."/>
            <person name="Gibbs R."/>
        </authorList>
    </citation>
    <scope>NUCLEOTIDE SEQUENCE</scope>
    <source>
        <strain evidence="4">Sampled in the wild</strain>
    </source>
</reference>
<dbReference type="Proteomes" id="UP000792457">
    <property type="component" value="Unassembled WGS sequence"/>
</dbReference>
<dbReference type="GO" id="GO:0005829">
    <property type="term" value="C:cytosol"/>
    <property type="evidence" value="ECO:0007669"/>
    <property type="project" value="TreeGrafter"/>
</dbReference>
<dbReference type="InterPro" id="IPR018494">
    <property type="entry name" value="Oxysterol-bd_CS"/>
</dbReference>
<keyword evidence="3" id="KW-0445">Lipid transport</keyword>
<sequence>MPAPRSSVKMATDFKGSSQHDFRQRLPVPMFNRNDFSIWSVLKNCIGKELSKITMPVVFNEPLSFLQRMVEYMEYAHLLKKAAHKEDPVDRMRYVAAFAVSALAYNWERLGKPFNPLLGETYELEREDFRIVCEQVSHHPPVSAFHADGADFHFHGSIHPKLKFWGKSVEIQPKGTVT</sequence>
<evidence type="ECO:0000256" key="3">
    <source>
        <dbReference type="RuleBase" id="RU003845"/>
    </source>
</evidence>
<comment type="similarity">
    <text evidence="2">Belongs to the OSBP family.</text>
</comment>
<dbReference type="GO" id="GO:0006869">
    <property type="term" value="P:lipid transport"/>
    <property type="evidence" value="ECO:0007669"/>
    <property type="project" value="UniProtKB-KW"/>
</dbReference>
<dbReference type="EMBL" id="KZ308254">
    <property type="protein sequence ID" value="KAG8225810.1"/>
    <property type="molecule type" value="Genomic_DNA"/>
</dbReference>
<dbReference type="GO" id="GO:0032934">
    <property type="term" value="F:sterol binding"/>
    <property type="evidence" value="ECO:0007669"/>
    <property type="project" value="TreeGrafter"/>
</dbReference>
<dbReference type="PANTHER" id="PTHR10972">
    <property type="entry name" value="OXYSTEROL-BINDING PROTEIN-RELATED"/>
    <property type="match status" value="1"/>
</dbReference>
<keyword evidence="3" id="KW-0813">Transport</keyword>
<keyword evidence="1" id="KW-0446">Lipid-binding</keyword>
<proteinExistence type="inferred from homology"/>